<dbReference type="PANTHER" id="PTHR10219:SF25">
    <property type="entry name" value="PLECKSTRIN HOMOLOGY DOMAIN-CONTAINING FAMILY A MEMBER 8"/>
    <property type="match status" value="1"/>
</dbReference>
<keyword evidence="4" id="KW-1185">Reference proteome</keyword>
<dbReference type="GO" id="GO:1902388">
    <property type="term" value="F:ceramide 1-phosphate transfer activity"/>
    <property type="evidence" value="ECO:0007669"/>
    <property type="project" value="TreeGrafter"/>
</dbReference>
<dbReference type="Gene3D" id="1.10.3520.10">
    <property type="entry name" value="Glycolipid transfer protein"/>
    <property type="match status" value="1"/>
</dbReference>
<dbReference type="FunFam" id="1.10.3520.10:FF:000001">
    <property type="entry name" value="Pleckstrin domain-containing family A member 8"/>
    <property type="match status" value="1"/>
</dbReference>
<sequence length="198" mass="21964">MSTPYFETVKSFADVPITDDGVDTPAFIEASDGLITMFDLFGSAVFGFVQNDLKTNLGGVRDKYHNARDRSPTLEKLVTSEAAEGHKYTTQCLTRFIRGLLFTLTALRHTQSSPSAEIHTCFKKAYDEVLRHQHGWAVRSVVSLAILSVPTRHTFFTQLAQGGDPSLLQSELTKWLDGLDVVVKRMKAFLEEGGHGKV</sequence>
<name>A0A5C3MSA6_9AGAM</name>
<dbReference type="GO" id="GO:1902387">
    <property type="term" value="F:ceramide 1-phosphate binding"/>
    <property type="evidence" value="ECO:0007669"/>
    <property type="project" value="TreeGrafter"/>
</dbReference>
<dbReference type="GO" id="GO:0005829">
    <property type="term" value="C:cytosol"/>
    <property type="evidence" value="ECO:0007669"/>
    <property type="project" value="TreeGrafter"/>
</dbReference>
<evidence type="ECO:0000313" key="3">
    <source>
        <dbReference type="EMBL" id="TFK48359.1"/>
    </source>
</evidence>
<dbReference type="OrthoDB" id="205255at2759"/>
<evidence type="ECO:0000313" key="4">
    <source>
        <dbReference type="Proteomes" id="UP000305948"/>
    </source>
</evidence>
<gene>
    <name evidence="3" type="ORF">OE88DRAFT_1664103</name>
</gene>
<evidence type="ECO:0000256" key="1">
    <source>
        <dbReference type="ARBA" id="ARBA00022448"/>
    </source>
</evidence>
<dbReference type="PANTHER" id="PTHR10219">
    <property type="entry name" value="GLYCOLIPID TRANSFER PROTEIN-RELATED"/>
    <property type="match status" value="1"/>
</dbReference>
<dbReference type="AlphaFoldDB" id="A0A5C3MSA6"/>
<reference evidence="3 4" key="1">
    <citation type="journal article" date="2019" name="Nat. Ecol. Evol.">
        <title>Megaphylogeny resolves global patterns of mushroom evolution.</title>
        <authorList>
            <person name="Varga T."/>
            <person name="Krizsan K."/>
            <person name="Foldi C."/>
            <person name="Dima B."/>
            <person name="Sanchez-Garcia M."/>
            <person name="Sanchez-Ramirez S."/>
            <person name="Szollosi G.J."/>
            <person name="Szarkandi J.G."/>
            <person name="Papp V."/>
            <person name="Albert L."/>
            <person name="Andreopoulos W."/>
            <person name="Angelini C."/>
            <person name="Antonin V."/>
            <person name="Barry K.W."/>
            <person name="Bougher N.L."/>
            <person name="Buchanan P."/>
            <person name="Buyck B."/>
            <person name="Bense V."/>
            <person name="Catcheside P."/>
            <person name="Chovatia M."/>
            <person name="Cooper J."/>
            <person name="Damon W."/>
            <person name="Desjardin D."/>
            <person name="Finy P."/>
            <person name="Geml J."/>
            <person name="Haridas S."/>
            <person name="Hughes K."/>
            <person name="Justo A."/>
            <person name="Karasinski D."/>
            <person name="Kautmanova I."/>
            <person name="Kiss B."/>
            <person name="Kocsube S."/>
            <person name="Kotiranta H."/>
            <person name="LaButti K.M."/>
            <person name="Lechner B.E."/>
            <person name="Liimatainen K."/>
            <person name="Lipzen A."/>
            <person name="Lukacs Z."/>
            <person name="Mihaltcheva S."/>
            <person name="Morgado L.N."/>
            <person name="Niskanen T."/>
            <person name="Noordeloos M.E."/>
            <person name="Ohm R.A."/>
            <person name="Ortiz-Santana B."/>
            <person name="Ovrebo C."/>
            <person name="Racz N."/>
            <person name="Riley R."/>
            <person name="Savchenko A."/>
            <person name="Shiryaev A."/>
            <person name="Soop K."/>
            <person name="Spirin V."/>
            <person name="Szebenyi C."/>
            <person name="Tomsovsky M."/>
            <person name="Tulloss R.E."/>
            <person name="Uehling J."/>
            <person name="Grigoriev I.V."/>
            <person name="Vagvolgyi C."/>
            <person name="Papp T."/>
            <person name="Martin F.M."/>
            <person name="Miettinen O."/>
            <person name="Hibbett D.S."/>
            <person name="Nagy L.G."/>
        </authorList>
    </citation>
    <scope>NUCLEOTIDE SEQUENCE [LARGE SCALE GENOMIC DNA]</scope>
    <source>
        <strain evidence="3 4">OMC1185</strain>
    </source>
</reference>
<proteinExistence type="predicted"/>
<dbReference type="EMBL" id="ML213519">
    <property type="protein sequence ID" value="TFK48359.1"/>
    <property type="molecule type" value="Genomic_DNA"/>
</dbReference>
<dbReference type="Proteomes" id="UP000305948">
    <property type="component" value="Unassembled WGS sequence"/>
</dbReference>
<protein>
    <submittedName>
        <fullName evidence="3">Glycolipid transfer protein</fullName>
    </submittedName>
</protein>
<dbReference type="InterPro" id="IPR014830">
    <property type="entry name" value="Glycolipid_transfer_prot_dom"/>
</dbReference>
<dbReference type="InterPro" id="IPR036497">
    <property type="entry name" value="GLTP_sf"/>
</dbReference>
<dbReference type="STRING" id="5364.A0A5C3MSA6"/>
<accession>A0A5C3MSA6</accession>
<feature type="domain" description="Glycolipid transfer protein" evidence="2">
    <location>
        <begin position="22"/>
        <end position="160"/>
    </location>
</feature>
<evidence type="ECO:0000259" key="2">
    <source>
        <dbReference type="Pfam" id="PF08718"/>
    </source>
</evidence>
<dbReference type="Pfam" id="PF08718">
    <property type="entry name" value="GLTP"/>
    <property type="match status" value="1"/>
</dbReference>
<dbReference type="GO" id="GO:0016020">
    <property type="term" value="C:membrane"/>
    <property type="evidence" value="ECO:0007669"/>
    <property type="project" value="TreeGrafter"/>
</dbReference>
<keyword evidence="1" id="KW-0813">Transport</keyword>
<dbReference type="SUPFAM" id="SSF110004">
    <property type="entry name" value="Glycolipid transfer protein, GLTP"/>
    <property type="match status" value="1"/>
</dbReference>
<organism evidence="3 4">
    <name type="scientific">Heliocybe sulcata</name>
    <dbReference type="NCBI Taxonomy" id="5364"/>
    <lineage>
        <taxon>Eukaryota</taxon>
        <taxon>Fungi</taxon>
        <taxon>Dikarya</taxon>
        <taxon>Basidiomycota</taxon>
        <taxon>Agaricomycotina</taxon>
        <taxon>Agaricomycetes</taxon>
        <taxon>Gloeophyllales</taxon>
        <taxon>Gloeophyllaceae</taxon>
        <taxon>Heliocybe</taxon>
    </lineage>
</organism>